<feature type="transmembrane region" description="Helical" evidence="1">
    <location>
        <begin position="140"/>
        <end position="157"/>
    </location>
</feature>
<comment type="caution">
    <text evidence="2">The sequence shown here is derived from an EMBL/GenBank/DDBJ whole genome shotgun (WGS) entry which is preliminary data.</text>
</comment>
<keyword evidence="1" id="KW-0472">Membrane</keyword>
<evidence type="ECO:0000313" key="2">
    <source>
        <dbReference type="EMBL" id="CAH0378001.1"/>
    </source>
</evidence>
<dbReference type="Pfam" id="PF13398">
    <property type="entry name" value="Peptidase_M50B"/>
    <property type="match status" value="1"/>
</dbReference>
<dbReference type="AlphaFoldDB" id="A0A8J2T0T4"/>
<evidence type="ECO:0008006" key="4">
    <source>
        <dbReference type="Google" id="ProtNLM"/>
    </source>
</evidence>
<proteinExistence type="predicted"/>
<dbReference type="InterPro" id="IPR049500">
    <property type="entry name" value="Peptidase_M50B-like"/>
</dbReference>
<dbReference type="PANTHER" id="PTHR33979:SF2">
    <property type="entry name" value="PEPTIDASE M50B-LIKE-DOMAIN-CONTAINING PROTEIN"/>
    <property type="match status" value="1"/>
</dbReference>
<feature type="transmembrane region" description="Helical" evidence="1">
    <location>
        <begin position="220"/>
        <end position="241"/>
    </location>
</feature>
<gene>
    <name evidence="2" type="ORF">PECAL_5P25200</name>
</gene>
<reference evidence="2" key="1">
    <citation type="submission" date="2021-11" db="EMBL/GenBank/DDBJ databases">
        <authorList>
            <consortium name="Genoscope - CEA"/>
            <person name="William W."/>
        </authorList>
    </citation>
    <scope>NUCLEOTIDE SEQUENCE</scope>
</reference>
<organism evidence="2 3">
    <name type="scientific">Pelagomonas calceolata</name>
    <dbReference type="NCBI Taxonomy" id="35677"/>
    <lineage>
        <taxon>Eukaryota</taxon>
        <taxon>Sar</taxon>
        <taxon>Stramenopiles</taxon>
        <taxon>Ochrophyta</taxon>
        <taxon>Pelagophyceae</taxon>
        <taxon>Pelagomonadales</taxon>
        <taxon>Pelagomonadaceae</taxon>
        <taxon>Pelagomonas</taxon>
    </lineage>
</organism>
<feature type="transmembrane region" description="Helical" evidence="1">
    <location>
        <begin position="108"/>
        <end position="128"/>
    </location>
</feature>
<dbReference type="OrthoDB" id="40823at2759"/>
<evidence type="ECO:0000256" key="1">
    <source>
        <dbReference type="SAM" id="Phobius"/>
    </source>
</evidence>
<keyword evidence="3" id="KW-1185">Reference proteome</keyword>
<sequence length="247" mass="26623">MGSLCCNAHQIDVIVAVCAYTVLILGTWRVDAVVKPFKLLAVFVHEGCHACACLATGGRVDGVEVNINEGGVTRYRGGWRLCVTPAGYLGGALWAAICTAVLDYRWGIFAVAASLGLALLATLLSLLWTKRNDDRATTGMLSVFFLGICVFLAWASLEGGTVRLVAQYVLLFVTTYVSVFSVYDIYDDCVRRYVNDAQTKSDAVVCAQLCPICPARGWGVVWLVISMGFWAGGVCFLVLHVGGHLNL</sequence>
<feature type="transmembrane region" description="Helical" evidence="1">
    <location>
        <begin position="169"/>
        <end position="186"/>
    </location>
</feature>
<protein>
    <recommendedName>
        <fullName evidence="4">Peptidase M50B-like protein</fullName>
    </recommendedName>
</protein>
<dbReference type="Proteomes" id="UP000789595">
    <property type="component" value="Unassembled WGS sequence"/>
</dbReference>
<dbReference type="EMBL" id="CAKKNE010000005">
    <property type="protein sequence ID" value="CAH0378001.1"/>
    <property type="molecule type" value="Genomic_DNA"/>
</dbReference>
<name>A0A8J2T0T4_9STRA</name>
<evidence type="ECO:0000313" key="3">
    <source>
        <dbReference type="Proteomes" id="UP000789595"/>
    </source>
</evidence>
<keyword evidence="1" id="KW-1133">Transmembrane helix</keyword>
<accession>A0A8J2T0T4</accession>
<dbReference type="PANTHER" id="PTHR33979">
    <property type="entry name" value="OS02G0221600 PROTEIN"/>
    <property type="match status" value="1"/>
</dbReference>
<keyword evidence="1" id="KW-0812">Transmembrane</keyword>